<proteinExistence type="predicted"/>
<comment type="caution">
    <text evidence="1">The sequence shown here is derived from an EMBL/GenBank/DDBJ whole genome shotgun (WGS) entry which is preliminary data.</text>
</comment>
<dbReference type="EMBL" id="CACRXK020008716">
    <property type="protein sequence ID" value="CAB4015440.1"/>
    <property type="molecule type" value="Genomic_DNA"/>
</dbReference>
<accession>A0A7D9ITC6</accession>
<dbReference type="AlphaFoldDB" id="A0A7D9ITC6"/>
<dbReference type="Proteomes" id="UP001152795">
    <property type="component" value="Unassembled WGS sequence"/>
</dbReference>
<reference evidence="1" key="1">
    <citation type="submission" date="2020-04" db="EMBL/GenBank/DDBJ databases">
        <authorList>
            <person name="Alioto T."/>
            <person name="Alioto T."/>
            <person name="Gomez Garrido J."/>
        </authorList>
    </citation>
    <scope>NUCLEOTIDE SEQUENCE</scope>
    <source>
        <strain evidence="1">A484AB</strain>
    </source>
</reference>
<name>A0A7D9ITC6_PARCT</name>
<evidence type="ECO:0000313" key="2">
    <source>
        <dbReference type="Proteomes" id="UP001152795"/>
    </source>
</evidence>
<organism evidence="1 2">
    <name type="scientific">Paramuricea clavata</name>
    <name type="common">Red gorgonian</name>
    <name type="synonym">Violescent sea-whip</name>
    <dbReference type="NCBI Taxonomy" id="317549"/>
    <lineage>
        <taxon>Eukaryota</taxon>
        <taxon>Metazoa</taxon>
        <taxon>Cnidaria</taxon>
        <taxon>Anthozoa</taxon>
        <taxon>Octocorallia</taxon>
        <taxon>Malacalcyonacea</taxon>
        <taxon>Plexauridae</taxon>
        <taxon>Paramuricea</taxon>
    </lineage>
</organism>
<sequence length="157" mass="17801">YRHTRQNEMPYIISWEKPRWIQHQIGSLIETTELLLHWPEVKNILDLLVVMHIRFEALQVFKKPGIDLPIDLIYQRESDKSTPNRISNQAGTVCPMVTGRRKAIVVSAPEVYESAESGIDGDVSGAHAPELATTIYQNITGAYPRFITPRSMDGNCV</sequence>
<gene>
    <name evidence="1" type="ORF">PACLA_8A069371</name>
</gene>
<evidence type="ECO:0000313" key="1">
    <source>
        <dbReference type="EMBL" id="CAB4015440.1"/>
    </source>
</evidence>
<keyword evidence="2" id="KW-1185">Reference proteome</keyword>
<feature type="non-terminal residue" evidence="1">
    <location>
        <position position="157"/>
    </location>
</feature>
<protein>
    <submittedName>
        <fullName evidence="1">Uncharacterized protein</fullName>
    </submittedName>
</protein>